<sequence length="88" mass="9696">MRLAGSIGKGDKHWIGYETIMFTATDPLGLQGAKMAMFTVEDSGFCYDLNNNGIIDLADMVMMLQVFTGIDIQVMSDHFLSSYSSFLA</sequence>
<dbReference type="Proteomes" id="UP000189670">
    <property type="component" value="Unassembled WGS sequence"/>
</dbReference>
<gene>
    <name evidence="1" type="ORF">OMM_13549</name>
</gene>
<dbReference type="PROSITE" id="PS00018">
    <property type="entry name" value="EF_HAND_1"/>
    <property type="match status" value="1"/>
</dbReference>
<evidence type="ECO:0000313" key="2">
    <source>
        <dbReference type="Proteomes" id="UP000189670"/>
    </source>
</evidence>
<protein>
    <recommendedName>
        <fullName evidence="3">EF-hand domain-containing protein</fullName>
    </recommendedName>
</protein>
<dbReference type="InterPro" id="IPR018247">
    <property type="entry name" value="EF_Hand_1_Ca_BS"/>
</dbReference>
<accession>A0A1V1NTJ9</accession>
<proteinExistence type="predicted"/>
<dbReference type="AlphaFoldDB" id="A0A1V1NTJ9"/>
<organism evidence="1 2">
    <name type="scientific">Candidatus Magnetoglobus multicellularis str. Araruama</name>
    <dbReference type="NCBI Taxonomy" id="890399"/>
    <lineage>
        <taxon>Bacteria</taxon>
        <taxon>Pseudomonadati</taxon>
        <taxon>Thermodesulfobacteriota</taxon>
        <taxon>Desulfobacteria</taxon>
        <taxon>Desulfobacterales</taxon>
        <taxon>Desulfobacteraceae</taxon>
        <taxon>Candidatus Magnetoglobus</taxon>
    </lineage>
</organism>
<reference evidence="2" key="1">
    <citation type="submission" date="2012-11" db="EMBL/GenBank/DDBJ databases">
        <authorList>
            <person name="Lucero-Rivera Y.E."/>
            <person name="Tovar-Ramirez D."/>
        </authorList>
    </citation>
    <scope>NUCLEOTIDE SEQUENCE [LARGE SCALE GENOMIC DNA]</scope>
    <source>
        <strain evidence="2">Araruama</strain>
    </source>
</reference>
<evidence type="ECO:0000313" key="1">
    <source>
        <dbReference type="EMBL" id="ETR65898.1"/>
    </source>
</evidence>
<comment type="caution">
    <text evidence="1">The sequence shown here is derived from an EMBL/GenBank/DDBJ whole genome shotgun (WGS) entry which is preliminary data.</text>
</comment>
<dbReference type="EMBL" id="ATBP01002402">
    <property type="protein sequence ID" value="ETR65898.1"/>
    <property type="molecule type" value="Genomic_DNA"/>
</dbReference>
<evidence type="ECO:0008006" key="3">
    <source>
        <dbReference type="Google" id="ProtNLM"/>
    </source>
</evidence>
<name>A0A1V1NTJ9_9BACT</name>